<gene>
    <name evidence="1" type="ORF">HMPREF1767_02234</name>
</gene>
<name>U7TQW7_FUSNU</name>
<accession>U7TQW7</accession>
<comment type="caution">
    <text evidence="1">The sequence shown here is derived from an EMBL/GenBank/DDBJ whole genome shotgun (WGS) entry which is preliminary data.</text>
</comment>
<dbReference type="AlphaFoldDB" id="U7TQW7"/>
<proteinExistence type="predicted"/>
<organism evidence="1">
    <name type="scientific">Fusobacterium nucleatum CTI-6</name>
    <dbReference type="NCBI Taxonomy" id="1316587"/>
    <lineage>
        <taxon>Bacteria</taxon>
        <taxon>Fusobacteriati</taxon>
        <taxon>Fusobacteriota</taxon>
        <taxon>Fusobacteriia</taxon>
        <taxon>Fusobacteriales</taxon>
        <taxon>Fusobacteriaceae</taxon>
        <taxon>Fusobacterium</taxon>
    </lineage>
</organism>
<reference evidence="1" key="1">
    <citation type="submission" date="2013-10" db="EMBL/GenBank/DDBJ databases">
        <title>The Genome Sequence of Fusobacterium nucleatum CTI-6.</title>
        <authorList>
            <consortium name="The Broad Institute Genomics Platform"/>
            <person name="Earl A."/>
            <person name="Ward D."/>
            <person name="Feldgarden M."/>
            <person name="Gevers D."/>
            <person name="Kostic A."/>
            <person name="Garrett W."/>
            <person name="Young S.K."/>
            <person name="Zeng Q."/>
            <person name="Gargeya S."/>
            <person name="Fitzgerald M."/>
            <person name="Abouelleil A."/>
            <person name="Alvarado L."/>
            <person name="Berlin A.M."/>
            <person name="Chapman S.B."/>
            <person name="Gainer-Dewar J."/>
            <person name="Goldberg J."/>
            <person name="Gnerre S."/>
            <person name="Griggs A."/>
            <person name="Gujja S."/>
            <person name="Hansen M."/>
            <person name="Howarth C."/>
            <person name="Imamovic A."/>
            <person name="Ireland A."/>
            <person name="Larimer J."/>
            <person name="McCowan C."/>
            <person name="Murphy C."/>
            <person name="Pearson M."/>
            <person name="Poon T.W."/>
            <person name="Priest M."/>
            <person name="Roberts A."/>
            <person name="Saif S."/>
            <person name="Shea T."/>
            <person name="Sykes S."/>
            <person name="Wortman J."/>
            <person name="Nusbaum C."/>
            <person name="Birren B."/>
        </authorList>
    </citation>
    <scope>NUCLEOTIDE SEQUENCE [LARGE SCALE GENOMIC DNA]</scope>
    <source>
        <strain evidence="1">CTI-6</strain>
    </source>
</reference>
<protein>
    <submittedName>
        <fullName evidence="1">Uncharacterized protein</fullName>
    </submittedName>
</protein>
<sequence length="54" mass="5876">MSNDKKNTTGNAKVKSNDIKLNFTIGIENGNILTIQNKKLAKANNGKPKPKPKP</sequence>
<dbReference type="PATRIC" id="fig|1316587.3.peg.2204"/>
<evidence type="ECO:0000313" key="1">
    <source>
        <dbReference type="EMBL" id="ERT45806.1"/>
    </source>
</evidence>
<dbReference type="EMBL" id="AXNV01000035">
    <property type="protein sequence ID" value="ERT45806.1"/>
    <property type="molecule type" value="Genomic_DNA"/>
</dbReference>